<evidence type="ECO:0000259" key="2">
    <source>
        <dbReference type="Pfam" id="PF07007"/>
    </source>
</evidence>
<comment type="caution">
    <text evidence="3">The sequence shown here is derived from an EMBL/GenBank/DDBJ whole genome shotgun (WGS) entry which is preliminary data.</text>
</comment>
<evidence type="ECO:0000256" key="1">
    <source>
        <dbReference type="SAM" id="SignalP"/>
    </source>
</evidence>
<evidence type="ECO:0000313" key="4">
    <source>
        <dbReference type="Proteomes" id="UP001597474"/>
    </source>
</evidence>
<dbReference type="Pfam" id="PF07007">
    <property type="entry name" value="LprI"/>
    <property type="match status" value="1"/>
</dbReference>
<dbReference type="RefSeq" id="WP_386371433.1">
    <property type="nucleotide sequence ID" value="NZ_JBHUMP010000002.1"/>
</dbReference>
<dbReference type="EMBL" id="JBHUMP010000002">
    <property type="protein sequence ID" value="MFD2738582.1"/>
    <property type="molecule type" value="Genomic_DNA"/>
</dbReference>
<sequence>MRYLTMAALAAFAWPQTGMAQAAKPIDTGYIEQCFTSARVGEVAPACISQAARHCSETTGGTTLDYSECLMAETAHWDAILNSQYQSLRADFTAQDADAATGNHDLAGQLLDAQRAWIAFRDADCGLVYAQWIDGSHRVIAAGFCHLNKTAQRAIELRDMGGE</sequence>
<feature type="signal peptide" evidence="1">
    <location>
        <begin position="1"/>
        <end position="22"/>
    </location>
</feature>
<keyword evidence="4" id="KW-1185">Reference proteome</keyword>
<dbReference type="Gene3D" id="1.20.1270.180">
    <property type="match status" value="1"/>
</dbReference>
<organism evidence="3 4">
    <name type="scientific">Sulfitobacter aestuarii</name>
    <dbReference type="NCBI Taxonomy" id="2161676"/>
    <lineage>
        <taxon>Bacteria</taxon>
        <taxon>Pseudomonadati</taxon>
        <taxon>Pseudomonadota</taxon>
        <taxon>Alphaproteobacteria</taxon>
        <taxon>Rhodobacterales</taxon>
        <taxon>Roseobacteraceae</taxon>
        <taxon>Sulfitobacter</taxon>
    </lineage>
</organism>
<dbReference type="InterPro" id="IPR009739">
    <property type="entry name" value="LprI-like_N"/>
</dbReference>
<accession>A0ABW5U1B2</accession>
<proteinExistence type="predicted"/>
<feature type="chain" id="PRO_5046087622" evidence="1">
    <location>
        <begin position="23"/>
        <end position="163"/>
    </location>
</feature>
<gene>
    <name evidence="3" type="ORF">ACFSUD_03270</name>
</gene>
<protein>
    <submittedName>
        <fullName evidence="3">Lysozyme inhibitor LprI family protein</fullName>
    </submittedName>
</protein>
<reference evidence="4" key="1">
    <citation type="journal article" date="2019" name="Int. J. Syst. Evol. Microbiol.">
        <title>The Global Catalogue of Microorganisms (GCM) 10K type strain sequencing project: providing services to taxonomists for standard genome sequencing and annotation.</title>
        <authorList>
            <consortium name="The Broad Institute Genomics Platform"/>
            <consortium name="The Broad Institute Genome Sequencing Center for Infectious Disease"/>
            <person name="Wu L."/>
            <person name="Ma J."/>
        </authorList>
    </citation>
    <scope>NUCLEOTIDE SEQUENCE [LARGE SCALE GENOMIC DNA]</scope>
    <source>
        <strain evidence="4">TISTR 2562</strain>
    </source>
</reference>
<keyword evidence="1" id="KW-0732">Signal</keyword>
<name>A0ABW5U1B2_9RHOB</name>
<feature type="domain" description="Lysozyme inhibitor LprI-like N-terminal" evidence="2">
    <location>
        <begin position="55"/>
        <end position="157"/>
    </location>
</feature>
<dbReference type="Proteomes" id="UP001597474">
    <property type="component" value="Unassembled WGS sequence"/>
</dbReference>
<evidence type="ECO:0000313" key="3">
    <source>
        <dbReference type="EMBL" id="MFD2738582.1"/>
    </source>
</evidence>